<evidence type="ECO:0000256" key="5">
    <source>
        <dbReference type="RuleBase" id="RU004379"/>
    </source>
</evidence>
<feature type="non-terminal residue" evidence="6">
    <location>
        <position position="1"/>
    </location>
</feature>
<evidence type="ECO:0000313" key="8">
    <source>
        <dbReference type="Proteomes" id="UP000011087"/>
    </source>
</evidence>
<organism evidence="6">
    <name type="scientific">Guillardia theta (strain CCMP2712)</name>
    <name type="common">Cryptophyte</name>
    <dbReference type="NCBI Taxonomy" id="905079"/>
    <lineage>
        <taxon>Eukaryota</taxon>
        <taxon>Cryptophyceae</taxon>
        <taxon>Pyrenomonadales</taxon>
        <taxon>Geminigeraceae</taxon>
        <taxon>Guillardia</taxon>
    </lineage>
</organism>
<feature type="transmembrane region" description="Helical" evidence="5">
    <location>
        <begin position="178"/>
        <end position="197"/>
    </location>
</feature>
<comment type="subcellular location">
    <subcellularLocation>
        <location evidence="1">Membrane</location>
        <topology evidence="1">Multi-pass membrane protein</topology>
    </subcellularLocation>
</comment>
<dbReference type="Pfam" id="PF01027">
    <property type="entry name" value="Bax1-I"/>
    <property type="match status" value="1"/>
</dbReference>
<dbReference type="GO" id="GO:0016020">
    <property type="term" value="C:membrane"/>
    <property type="evidence" value="ECO:0007669"/>
    <property type="project" value="UniProtKB-SubCell"/>
</dbReference>
<dbReference type="PANTHER" id="PTHR23291:SF50">
    <property type="entry name" value="PROTEIN LIFEGUARD 4"/>
    <property type="match status" value="1"/>
</dbReference>
<dbReference type="Proteomes" id="UP000011087">
    <property type="component" value="Unassembled WGS sequence"/>
</dbReference>
<evidence type="ECO:0000256" key="3">
    <source>
        <dbReference type="ARBA" id="ARBA00022989"/>
    </source>
</evidence>
<dbReference type="AlphaFoldDB" id="L1JHY8"/>
<dbReference type="EMBL" id="JH992987">
    <property type="protein sequence ID" value="EKX48111.1"/>
    <property type="molecule type" value="Genomic_DNA"/>
</dbReference>
<dbReference type="KEGG" id="gtt:GUITHDRAFT_52684"/>
<evidence type="ECO:0000313" key="7">
    <source>
        <dbReference type="EnsemblProtists" id="EKX48111"/>
    </source>
</evidence>
<dbReference type="OrthoDB" id="7933078at2759"/>
<proteinExistence type="inferred from homology"/>
<protein>
    <recommendedName>
        <fullName evidence="9">Transmembrane BAX inhibitor motif-containing protein 4</fullName>
    </recommendedName>
</protein>
<feature type="transmembrane region" description="Helical" evidence="5">
    <location>
        <begin position="43"/>
        <end position="61"/>
    </location>
</feature>
<keyword evidence="2 5" id="KW-0812">Transmembrane</keyword>
<dbReference type="HOGENOM" id="CLU_058671_0_2_1"/>
<dbReference type="RefSeq" id="XP_005835091.1">
    <property type="nucleotide sequence ID" value="XM_005835034.1"/>
</dbReference>
<reference evidence="7" key="3">
    <citation type="submission" date="2015-06" db="UniProtKB">
        <authorList>
            <consortium name="EnsemblProtists"/>
        </authorList>
    </citation>
    <scope>IDENTIFICATION</scope>
</reference>
<comment type="similarity">
    <text evidence="5">Belongs to the BI1 family.</text>
</comment>
<feature type="non-terminal residue" evidence="6">
    <location>
        <position position="200"/>
    </location>
</feature>
<evidence type="ECO:0000256" key="1">
    <source>
        <dbReference type="ARBA" id="ARBA00004141"/>
    </source>
</evidence>
<feature type="transmembrane region" description="Helical" evidence="5">
    <location>
        <begin position="73"/>
        <end position="93"/>
    </location>
</feature>
<sequence>SVQHGFMRKVYGILCLQLLATVTMCWVVMYTTAVNRFVLSNPWLTIVSFVTTIALIFALQVYKNKYPTNMQLLMAFTFAESFAVAAVCAHYEAHGVGQLVGMAWGITLIIFAGLTVFVHVSRWDFSFMVRGVTEYSVVCLFVGIHAGYTFAFLGALLFSAFIIYDTHQIMTKLGCDDYITACIELYLDIINLFLMILQLL</sequence>
<evidence type="ECO:0008006" key="9">
    <source>
        <dbReference type="Google" id="ProtNLM"/>
    </source>
</evidence>
<name>L1JHY8_GUITC</name>
<keyword evidence="8" id="KW-1185">Reference proteome</keyword>
<accession>L1JHY8</accession>
<dbReference type="OMA" id="NPWFTYA"/>
<dbReference type="PaxDb" id="55529-EKX48111"/>
<dbReference type="EnsemblProtists" id="EKX48111">
    <property type="protein sequence ID" value="EKX48111"/>
    <property type="gene ID" value="GUITHDRAFT_52684"/>
</dbReference>
<evidence type="ECO:0000256" key="4">
    <source>
        <dbReference type="ARBA" id="ARBA00023136"/>
    </source>
</evidence>
<evidence type="ECO:0000313" key="6">
    <source>
        <dbReference type="EMBL" id="EKX48111.1"/>
    </source>
</evidence>
<dbReference type="GeneID" id="17304782"/>
<reference evidence="8" key="2">
    <citation type="submission" date="2012-11" db="EMBL/GenBank/DDBJ databases">
        <authorList>
            <person name="Kuo A."/>
            <person name="Curtis B.A."/>
            <person name="Tanifuji G."/>
            <person name="Burki F."/>
            <person name="Gruber A."/>
            <person name="Irimia M."/>
            <person name="Maruyama S."/>
            <person name="Arias M.C."/>
            <person name="Ball S.G."/>
            <person name="Gile G.H."/>
            <person name="Hirakawa Y."/>
            <person name="Hopkins J.F."/>
            <person name="Rensing S.A."/>
            <person name="Schmutz J."/>
            <person name="Symeonidi A."/>
            <person name="Elias M."/>
            <person name="Eveleigh R.J."/>
            <person name="Herman E.K."/>
            <person name="Klute M.J."/>
            <person name="Nakayama T."/>
            <person name="Obornik M."/>
            <person name="Reyes-Prieto A."/>
            <person name="Armbrust E.V."/>
            <person name="Aves S.J."/>
            <person name="Beiko R.G."/>
            <person name="Coutinho P."/>
            <person name="Dacks J.B."/>
            <person name="Durnford D.G."/>
            <person name="Fast N.M."/>
            <person name="Green B.R."/>
            <person name="Grisdale C."/>
            <person name="Hempe F."/>
            <person name="Henrissat B."/>
            <person name="Hoppner M.P."/>
            <person name="Ishida K.-I."/>
            <person name="Kim E."/>
            <person name="Koreny L."/>
            <person name="Kroth P.G."/>
            <person name="Liu Y."/>
            <person name="Malik S.-B."/>
            <person name="Maier U.G."/>
            <person name="McRose D."/>
            <person name="Mock T."/>
            <person name="Neilson J.A."/>
            <person name="Onodera N.T."/>
            <person name="Poole A.M."/>
            <person name="Pritham E.J."/>
            <person name="Richards T.A."/>
            <person name="Rocap G."/>
            <person name="Roy S.W."/>
            <person name="Sarai C."/>
            <person name="Schaack S."/>
            <person name="Shirato S."/>
            <person name="Slamovits C.H."/>
            <person name="Spencer D.F."/>
            <person name="Suzuki S."/>
            <person name="Worden A.Z."/>
            <person name="Zauner S."/>
            <person name="Barry K."/>
            <person name="Bell C."/>
            <person name="Bharti A.K."/>
            <person name="Crow J.A."/>
            <person name="Grimwood J."/>
            <person name="Kramer R."/>
            <person name="Lindquist E."/>
            <person name="Lucas S."/>
            <person name="Salamov A."/>
            <person name="McFadden G.I."/>
            <person name="Lane C.E."/>
            <person name="Keeling P.J."/>
            <person name="Gray M.W."/>
            <person name="Grigoriev I.V."/>
            <person name="Archibald J.M."/>
        </authorList>
    </citation>
    <scope>NUCLEOTIDE SEQUENCE</scope>
    <source>
        <strain evidence="8">CCMP2712</strain>
    </source>
</reference>
<keyword evidence="4 5" id="KW-0472">Membrane</keyword>
<dbReference type="InterPro" id="IPR006214">
    <property type="entry name" value="Bax_inhibitor_1-related"/>
</dbReference>
<evidence type="ECO:0000256" key="2">
    <source>
        <dbReference type="ARBA" id="ARBA00022692"/>
    </source>
</evidence>
<feature type="transmembrane region" description="Helical" evidence="5">
    <location>
        <begin position="132"/>
        <end position="158"/>
    </location>
</feature>
<dbReference type="eggNOG" id="KOG2322">
    <property type="taxonomic scope" value="Eukaryota"/>
</dbReference>
<feature type="transmembrane region" description="Helical" evidence="5">
    <location>
        <begin position="99"/>
        <end position="120"/>
    </location>
</feature>
<keyword evidence="3 5" id="KW-1133">Transmembrane helix</keyword>
<gene>
    <name evidence="6" type="ORF">GUITHDRAFT_52684</name>
</gene>
<dbReference type="PANTHER" id="PTHR23291">
    <property type="entry name" value="BAX INHIBITOR-RELATED"/>
    <property type="match status" value="1"/>
</dbReference>
<reference evidence="6 8" key="1">
    <citation type="journal article" date="2012" name="Nature">
        <title>Algal genomes reveal evolutionary mosaicism and the fate of nucleomorphs.</title>
        <authorList>
            <consortium name="DOE Joint Genome Institute"/>
            <person name="Curtis B.A."/>
            <person name="Tanifuji G."/>
            <person name="Burki F."/>
            <person name="Gruber A."/>
            <person name="Irimia M."/>
            <person name="Maruyama S."/>
            <person name="Arias M.C."/>
            <person name="Ball S.G."/>
            <person name="Gile G.H."/>
            <person name="Hirakawa Y."/>
            <person name="Hopkins J.F."/>
            <person name="Kuo A."/>
            <person name="Rensing S.A."/>
            <person name="Schmutz J."/>
            <person name="Symeonidi A."/>
            <person name="Elias M."/>
            <person name="Eveleigh R.J."/>
            <person name="Herman E.K."/>
            <person name="Klute M.J."/>
            <person name="Nakayama T."/>
            <person name="Obornik M."/>
            <person name="Reyes-Prieto A."/>
            <person name="Armbrust E.V."/>
            <person name="Aves S.J."/>
            <person name="Beiko R.G."/>
            <person name="Coutinho P."/>
            <person name="Dacks J.B."/>
            <person name="Durnford D.G."/>
            <person name="Fast N.M."/>
            <person name="Green B.R."/>
            <person name="Grisdale C.J."/>
            <person name="Hempel F."/>
            <person name="Henrissat B."/>
            <person name="Hoppner M.P."/>
            <person name="Ishida K."/>
            <person name="Kim E."/>
            <person name="Koreny L."/>
            <person name="Kroth P.G."/>
            <person name="Liu Y."/>
            <person name="Malik S.B."/>
            <person name="Maier U.G."/>
            <person name="McRose D."/>
            <person name="Mock T."/>
            <person name="Neilson J.A."/>
            <person name="Onodera N.T."/>
            <person name="Poole A.M."/>
            <person name="Pritham E.J."/>
            <person name="Richards T.A."/>
            <person name="Rocap G."/>
            <person name="Roy S.W."/>
            <person name="Sarai C."/>
            <person name="Schaack S."/>
            <person name="Shirato S."/>
            <person name="Slamovits C.H."/>
            <person name="Spencer D.F."/>
            <person name="Suzuki S."/>
            <person name="Worden A.Z."/>
            <person name="Zauner S."/>
            <person name="Barry K."/>
            <person name="Bell C."/>
            <person name="Bharti A.K."/>
            <person name="Crow J.A."/>
            <person name="Grimwood J."/>
            <person name="Kramer R."/>
            <person name="Lindquist E."/>
            <person name="Lucas S."/>
            <person name="Salamov A."/>
            <person name="McFadden G.I."/>
            <person name="Lane C.E."/>
            <person name="Keeling P.J."/>
            <person name="Gray M.W."/>
            <person name="Grigoriev I.V."/>
            <person name="Archibald J.M."/>
        </authorList>
    </citation>
    <scope>NUCLEOTIDE SEQUENCE</scope>
    <source>
        <strain evidence="6 8">CCMP2712</strain>
    </source>
</reference>
<feature type="transmembrane region" description="Helical" evidence="5">
    <location>
        <begin position="12"/>
        <end position="31"/>
    </location>
</feature>